<proteinExistence type="predicted"/>
<dbReference type="GO" id="GO:0006139">
    <property type="term" value="P:nucleobase-containing compound metabolic process"/>
    <property type="evidence" value="ECO:0007669"/>
    <property type="project" value="UniProtKB-ARBA"/>
</dbReference>
<dbReference type="PROSITE" id="PS51747">
    <property type="entry name" value="CYT_DCMP_DEAMINASES_2"/>
    <property type="match status" value="1"/>
</dbReference>
<evidence type="ECO:0000313" key="4">
    <source>
        <dbReference type="Proteomes" id="UP001187682"/>
    </source>
</evidence>
<name>A0AAE8SXN1_9PEZI</name>
<dbReference type="EMBL" id="ONZQ02000011">
    <property type="protein sequence ID" value="SPO04934.1"/>
    <property type="molecule type" value="Genomic_DNA"/>
</dbReference>
<comment type="caution">
    <text evidence="3">The sequence shown here is derived from an EMBL/GenBank/DDBJ whole genome shotgun (WGS) entry which is preliminary data.</text>
</comment>
<evidence type="ECO:0000256" key="1">
    <source>
        <dbReference type="SAM" id="MobiDB-lite"/>
    </source>
</evidence>
<dbReference type="Pfam" id="PF18785">
    <property type="entry name" value="Inv-AAD"/>
    <property type="match status" value="1"/>
</dbReference>
<feature type="domain" description="CMP/dCMP-type deaminase" evidence="2">
    <location>
        <begin position="37"/>
        <end position="165"/>
    </location>
</feature>
<reference evidence="3" key="1">
    <citation type="submission" date="2018-03" db="EMBL/GenBank/DDBJ databases">
        <authorList>
            <person name="Guldener U."/>
        </authorList>
    </citation>
    <scope>NUCLEOTIDE SEQUENCE</scope>
</reference>
<keyword evidence="4" id="KW-1185">Reference proteome</keyword>
<dbReference type="InterPro" id="IPR016193">
    <property type="entry name" value="Cytidine_deaminase-like"/>
</dbReference>
<protein>
    <submittedName>
        <fullName evidence="3">Related to RIB2 - DRAP deaminase</fullName>
    </submittedName>
</protein>
<sequence>MLSRLTNTFNTATEAIYGLRSCQSHRMAESPLQFESDDHKAILQHALALARKSPPKPTNFRVGAVLVDIESNTATSTGYTLELEGNTHAEQCAFSKLAARLGVDEGAGLANAMAGKPHALYTTMEPCSVRLSGNKPCVERVMEQKSWVKRVLVGVVEPRDFVEGNDGRAKLEGEGVEVLHIGGLEEEILEVAKAGHVRLAEVAVAVQAEEMGMVAAVAGVVELRVRIAEEGLENVARLQTVDVVAPVADVEVEETAMVATEVAAEVASEVDIRVSAEIADVPAHLTALTTLGPALDPLVKKGPPRRDTNSLPSTPPFKCEHGVTAFH</sequence>
<dbReference type="InterPro" id="IPR002125">
    <property type="entry name" value="CMP_dCMP_dom"/>
</dbReference>
<dbReference type="GO" id="GO:0003824">
    <property type="term" value="F:catalytic activity"/>
    <property type="evidence" value="ECO:0007669"/>
    <property type="project" value="InterPro"/>
</dbReference>
<accession>A0AAE8SXN1</accession>
<dbReference type="Proteomes" id="UP001187682">
    <property type="component" value="Unassembled WGS sequence"/>
</dbReference>
<gene>
    <name evidence="3" type="ORF">DNG_07619</name>
</gene>
<feature type="region of interest" description="Disordered" evidence="1">
    <location>
        <begin position="297"/>
        <end position="317"/>
    </location>
</feature>
<dbReference type="Gene3D" id="3.40.140.10">
    <property type="entry name" value="Cytidine Deaminase, domain 2"/>
    <property type="match status" value="1"/>
</dbReference>
<evidence type="ECO:0000259" key="2">
    <source>
        <dbReference type="PROSITE" id="PS51747"/>
    </source>
</evidence>
<evidence type="ECO:0000313" key="3">
    <source>
        <dbReference type="EMBL" id="SPO04934.1"/>
    </source>
</evidence>
<dbReference type="AlphaFoldDB" id="A0AAE8SXN1"/>
<organism evidence="3 4">
    <name type="scientific">Cephalotrichum gorgonifer</name>
    <dbReference type="NCBI Taxonomy" id="2041049"/>
    <lineage>
        <taxon>Eukaryota</taxon>
        <taxon>Fungi</taxon>
        <taxon>Dikarya</taxon>
        <taxon>Ascomycota</taxon>
        <taxon>Pezizomycotina</taxon>
        <taxon>Sordariomycetes</taxon>
        <taxon>Hypocreomycetidae</taxon>
        <taxon>Microascales</taxon>
        <taxon>Microascaceae</taxon>
        <taxon>Cephalotrichum</taxon>
    </lineage>
</organism>
<dbReference type="SUPFAM" id="SSF53927">
    <property type="entry name" value="Cytidine deaminase-like"/>
    <property type="match status" value="1"/>
</dbReference>